<feature type="compositionally biased region" description="Basic and acidic residues" evidence="1">
    <location>
        <begin position="24"/>
        <end position="36"/>
    </location>
</feature>
<keyword evidence="3" id="KW-1185">Reference proteome</keyword>
<dbReference type="InterPro" id="IPR052831">
    <property type="entry name" value="Apoptosis_promoter"/>
</dbReference>
<evidence type="ECO:0000313" key="3">
    <source>
        <dbReference type="Proteomes" id="UP001221898"/>
    </source>
</evidence>
<dbReference type="Proteomes" id="UP001221898">
    <property type="component" value="Unassembled WGS sequence"/>
</dbReference>
<evidence type="ECO:0008006" key="4">
    <source>
        <dbReference type="Google" id="ProtNLM"/>
    </source>
</evidence>
<evidence type="ECO:0000256" key="1">
    <source>
        <dbReference type="SAM" id="MobiDB-lite"/>
    </source>
</evidence>
<sequence>MAGVSGDRVQRGSTDHQTQGEPWQQRDHHRGQDSGHSHKPPPSLSDAEARQRQADERWLVRFLLKRKTSKSCASKRPSDNPSVSEARETLYSAARLVSELSVACQHLRENAENERVWAEAYPRAMALKRDVMEKLKLFSDPAYLDGVKRKLSLVSRKRVRSRRKKREWVEEQEEEEARAAQREAVIDKWRMKRIQQVEERKRELELKKAADSVLSEVRKKQADARRMLDILRSLEKLRKLRKEAAGRKGVVPEKEADEEFEGHVERLRKLIGKRTGVYAAEEKALRVMLEGEQEEERRRELELRQRKEREKFLQKRREAEAMLFGAEMHPDDPLQPFRQCYTQADHSLHALIQIRGQWDRFLVQGDHPEGSSIPQSWVLPELPCDETLCEDERFVCSTHVCGGSMTASQSGSRMNSLDEVPFKVPLGCLQGPLEEAELVTAPQICAPDYLQILQETEV</sequence>
<evidence type="ECO:0000313" key="2">
    <source>
        <dbReference type="EMBL" id="KAJ8398353.1"/>
    </source>
</evidence>
<dbReference type="AlphaFoldDB" id="A0AAD7WIS0"/>
<dbReference type="Pfam" id="PF16021">
    <property type="entry name" value="PDCD7"/>
    <property type="match status" value="1"/>
</dbReference>
<dbReference type="PANTHER" id="PTHR48190">
    <property type="entry name" value="PROGRAMMED CELL DEATH PROTEIN 7"/>
    <property type="match status" value="1"/>
</dbReference>
<dbReference type="GO" id="GO:0005689">
    <property type="term" value="C:U12-type spliceosomal complex"/>
    <property type="evidence" value="ECO:0007669"/>
    <property type="project" value="TreeGrafter"/>
</dbReference>
<proteinExistence type="predicted"/>
<organism evidence="2 3">
    <name type="scientific">Aldrovandia affinis</name>
    <dbReference type="NCBI Taxonomy" id="143900"/>
    <lineage>
        <taxon>Eukaryota</taxon>
        <taxon>Metazoa</taxon>
        <taxon>Chordata</taxon>
        <taxon>Craniata</taxon>
        <taxon>Vertebrata</taxon>
        <taxon>Euteleostomi</taxon>
        <taxon>Actinopterygii</taxon>
        <taxon>Neopterygii</taxon>
        <taxon>Teleostei</taxon>
        <taxon>Notacanthiformes</taxon>
        <taxon>Halosauridae</taxon>
        <taxon>Aldrovandia</taxon>
    </lineage>
</organism>
<dbReference type="PANTHER" id="PTHR48190:SF2">
    <property type="entry name" value="PROGRAMMED CELL DEATH PROTEIN 7"/>
    <property type="match status" value="1"/>
</dbReference>
<protein>
    <recommendedName>
        <fullName evidence="4">Programmed cell death protein 7</fullName>
    </recommendedName>
</protein>
<comment type="caution">
    <text evidence="2">The sequence shown here is derived from an EMBL/GenBank/DDBJ whole genome shotgun (WGS) entry which is preliminary data.</text>
</comment>
<gene>
    <name evidence="2" type="ORF">AAFF_G00429230</name>
</gene>
<name>A0AAD7WIS0_9TELE</name>
<dbReference type="InterPro" id="IPR031974">
    <property type="entry name" value="PDCD7"/>
</dbReference>
<dbReference type="EMBL" id="JAINUG010000091">
    <property type="protein sequence ID" value="KAJ8398353.1"/>
    <property type="molecule type" value="Genomic_DNA"/>
</dbReference>
<accession>A0AAD7WIS0</accession>
<feature type="region of interest" description="Disordered" evidence="1">
    <location>
        <begin position="1"/>
        <end position="52"/>
    </location>
</feature>
<reference evidence="2" key="1">
    <citation type="journal article" date="2023" name="Science">
        <title>Genome structures resolve the early diversification of teleost fishes.</title>
        <authorList>
            <person name="Parey E."/>
            <person name="Louis A."/>
            <person name="Montfort J."/>
            <person name="Bouchez O."/>
            <person name="Roques C."/>
            <person name="Iampietro C."/>
            <person name="Lluch J."/>
            <person name="Castinel A."/>
            <person name="Donnadieu C."/>
            <person name="Desvignes T."/>
            <person name="Floi Bucao C."/>
            <person name="Jouanno E."/>
            <person name="Wen M."/>
            <person name="Mejri S."/>
            <person name="Dirks R."/>
            <person name="Jansen H."/>
            <person name="Henkel C."/>
            <person name="Chen W.J."/>
            <person name="Zahm M."/>
            <person name="Cabau C."/>
            <person name="Klopp C."/>
            <person name="Thompson A.W."/>
            <person name="Robinson-Rechavi M."/>
            <person name="Braasch I."/>
            <person name="Lecointre G."/>
            <person name="Bobe J."/>
            <person name="Postlethwait J.H."/>
            <person name="Berthelot C."/>
            <person name="Roest Crollius H."/>
            <person name="Guiguen Y."/>
        </authorList>
    </citation>
    <scope>NUCLEOTIDE SEQUENCE</scope>
    <source>
        <strain evidence="2">NC1722</strain>
    </source>
</reference>